<evidence type="ECO:0000256" key="10">
    <source>
        <dbReference type="RuleBase" id="RU363005"/>
    </source>
</evidence>
<keyword evidence="5 10" id="KW-0396">Initiation factor</keyword>
<sequence>MSSTIHLYSYQQILDLKNNAVLPEGFDLSEFTVEYETRLANNLTKQRRASHATTKPKVHKPKPRVSVDESGWSTVVVDPIEGEHEETVVETSPATNGFEEKSNKKKKNAKNVIKARPNNKNLGSSKAADGKDIQEGMKKAFNAFDALALEDDE</sequence>
<evidence type="ECO:0000313" key="13">
    <source>
        <dbReference type="Proteomes" id="UP000183365"/>
    </source>
</evidence>
<evidence type="ECO:0000256" key="11">
    <source>
        <dbReference type="SAM" id="MobiDB-lite"/>
    </source>
</evidence>
<organism evidence="12 13">
    <name type="scientific">Hanseniaspora guilliermondii</name>
    <dbReference type="NCBI Taxonomy" id="56406"/>
    <lineage>
        <taxon>Eukaryota</taxon>
        <taxon>Fungi</taxon>
        <taxon>Dikarya</taxon>
        <taxon>Ascomycota</taxon>
        <taxon>Saccharomycotina</taxon>
        <taxon>Saccharomycetes</taxon>
        <taxon>Saccharomycodales</taxon>
        <taxon>Saccharomycodaceae</taxon>
        <taxon>Hanseniaspora</taxon>
    </lineage>
</organism>
<dbReference type="OrthoDB" id="3995390at2759"/>
<keyword evidence="13" id="KW-1185">Reference proteome</keyword>
<evidence type="ECO:0000256" key="8">
    <source>
        <dbReference type="ARBA" id="ARBA00022917"/>
    </source>
</evidence>
<dbReference type="GO" id="GO:0003743">
    <property type="term" value="F:translation initiation factor activity"/>
    <property type="evidence" value="ECO:0007669"/>
    <property type="project" value="UniProtKB-KW"/>
</dbReference>
<keyword evidence="8 10" id="KW-0648">Protein biosynthesis</keyword>
<keyword evidence="6" id="KW-0597">Phosphoprotein</keyword>
<feature type="region of interest" description="Disordered" evidence="11">
    <location>
        <begin position="83"/>
        <end position="132"/>
    </location>
</feature>
<evidence type="ECO:0000256" key="3">
    <source>
        <dbReference type="ARBA" id="ARBA00020270"/>
    </source>
</evidence>
<evidence type="ECO:0000256" key="9">
    <source>
        <dbReference type="ARBA" id="ARBA00023193"/>
    </source>
</evidence>
<proteinExistence type="inferred from homology"/>
<evidence type="ECO:0000256" key="7">
    <source>
        <dbReference type="ARBA" id="ARBA00022845"/>
    </source>
</evidence>
<feature type="compositionally biased region" description="Basic residues" evidence="11">
    <location>
        <begin position="45"/>
        <end position="63"/>
    </location>
</feature>
<dbReference type="EMBL" id="FQNF01000063">
    <property type="protein sequence ID" value="SGZ40757.1"/>
    <property type="molecule type" value="Genomic_DNA"/>
</dbReference>
<dbReference type="AlphaFoldDB" id="A0A1L0CP98"/>
<gene>
    <name evidence="12" type="ORF">HGUI_02957</name>
</gene>
<dbReference type="VEuPathDB" id="FungiDB:HGUI_02957"/>
<dbReference type="GO" id="GO:0005737">
    <property type="term" value="C:cytoplasm"/>
    <property type="evidence" value="ECO:0007669"/>
    <property type="project" value="UniProtKB-SubCell"/>
</dbReference>
<feature type="region of interest" description="Disordered" evidence="11">
    <location>
        <begin position="45"/>
        <end position="71"/>
    </location>
</feature>
<dbReference type="Pfam" id="PF17052">
    <property type="entry name" value="CAF20"/>
    <property type="match status" value="1"/>
</dbReference>
<keyword evidence="7 10" id="KW-0810">Translation regulation</keyword>
<evidence type="ECO:0000256" key="4">
    <source>
        <dbReference type="ARBA" id="ARBA00022490"/>
    </source>
</evidence>
<comment type="similarity">
    <text evidence="2 10">Belongs to the CAF20 family.</text>
</comment>
<evidence type="ECO:0000256" key="1">
    <source>
        <dbReference type="ARBA" id="ARBA00004496"/>
    </source>
</evidence>
<dbReference type="InterPro" id="IPR031456">
    <property type="entry name" value="Caf20"/>
</dbReference>
<name>A0A1L0CP98_9ASCO</name>
<evidence type="ECO:0000256" key="5">
    <source>
        <dbReference type="ARBA" id="ARBA00022540"/>
    </source>
</evidence>
<evidence type="ECO:0000313" key="12">
    <source>
        <dbReference type="EMBL" id="SGZ40757.1"/>
    </source>
</evidence>
<evidence type="ECO:0000256" key="2">
    <source>
        <dbReference type="ARBA" id="ARBA00006057"/>
    </source>
</evidence>
<evidence type="ECO:0000256" key="6">
    <source>
        <dbReference type="ARBA" id="ARBA00022553"/>
    </source>
</evidence>
<dbReference type="GO" id="GO:0017148">
    <property type="term" value="P:negative regulation of translation"/>
    <property type="evidence" value="ECO:0007669"/>
    <property type="project" value="UniProtKB-UniRule"/>
</dbReference>
<reference evidence="13" key="1">
    <citation type="submission" date="2016-11" db="EMBL/GenBank/DDBJ databases">
        <authorList>
            <person name="Guldener U."/>
        </authorList>
    </citation>
    <scope>NUCLEOTIDE SEQUENCE [LARGE SCALE GENOMIC DNA]</scope>
</reference>
<keyword evidence="4 10" id="KW-0963">Cytoplasm</keyword>
<dbReference type="Proteomes" id="UP000183365">
    <property type="component" value="Unassembled WGS sequence"/>
</dbReference>
<protein>
    <recommendedName>
        <fullName evidence="3 10">Cap-associated protein CAF20</fullName>
    </recommendedName>
</protein>
<keyword evidence="9 10" id="KW-0652">Protein synthesis inhibitor</keyword>
<comment type="function">
    <text evidence="10">Acts as an inhibitor of cap-dependent translation. Competes with eIF4G1 and EAP1 for binding to eIF4E and interferes with the formation of the eIF4F complex, inhibiting translation and stabilizing mRNA.</text>
</comment>
<comment type="subcellular location">
    <subcellularLocation>
        <location evidence="1 10">Cytoplasm</location>
    </subcellularLocation>
</comment>
<accession>A0A1L0CP98</accession>
<dbReference type="GO" id="GO:0008190">
    <property type="term" value="F:eukaryotic initiation factor 4E binding"/>
    <property type="evidence" value="ECO:0007669"/>
    <property type="project" value="InterPro"/>
</dbReference>